<dbReference type="Proteomes" id="UP000239239">
    <property type="component" value="Unassembled WGS sequence"/>
</dbReference>
<comment type="caution">
    <text evidence="1">The sequence shown here is derived from an EMBL/GenBank/DDBJ whole genome shotgun (WGS) entry which is preliminary data.</text>
</comment>
<sequence>MSKWILSSGSLFLCLFSLSVHSNSFDKDQLVQRCQILHEELKELESHQYKGICRHKLALAANKIFSAKVRIVYENYKGAKQDLSVSMNNLKFAEDISCVFKSEITKARMEAREIQRELN</sequence>
<protein>
    <submittedName>
        <fullName evidence="1">Uncharacterized protein</fullName>
    </submittedName>
</protein>
<accession>A0A2S6EUB7</accession>
<dbReference type="EMBL" id="PQWY01000021">
    <property type="protein sequence ID" value="PPK28778.1"/>
    <property type="molecule type" value="Genomic_DNA"/>
</dbReference>
<reference evidence="1 2" key="1">
    <citation type="submission" date="2018-02" db="EMBL/GenBank/DDBJ databases">
        <title>Draft genome sequences of four Legionella pneumophila clinical strains isolated in Ontario.</title>
        <authorList>
            <person name="Fortuna A."/>
            <person name="Ramnarine R."/>
            <person name="Li A."/>
            <person name="Frantz C."/>
            <person name="Mallo G."/>
        </authorList>
    </citation>
    <scope>NUCLEOTIDE SEQUENCE [LARGE SCALE GENOMIC DNA]</scope>
    <source>
        <strain evidence="1 2">LG61</strain>
    </source>
</reference>
<dbReference type="AlphaFoldDB" id="A0A2S6EUB7"/>
<evidence type="ECO:0000313" key="1">
    <source>
        <dbReference type="EMBL" id="PPK28778.1"/>
    </source>
</evidence>
<dbReference type="RefSeq" id="WP_027228737.1">
    <property type="nucleotide sequence ID" value="NZ_JADRPP010000013.1"/>
</dbReference>
<organism evidence="1 2">
    <name type="scientific">Legionella pneumophila</name>
    <dbReference type="NCBI Taxonomy" id="446"/>
    <lineage>
        <taxon>Bacteria</taxon>
        <taxon>Pseudomonadati</taxon>
        <taxon>Pseudomonadota</taxon>
        <taxon>Gammaproteobacteria</taxon>
        <taxon>Legionellales</taxon>
        <taxon>Legionellaceae</taxon>
        <taxon>Legionella</taxon>
    </lineage>
</organism>
<evidence type="ECO:0000313" key="2">
    <source>
        <dbReference type="Proteomes" id="UP000239239"/>
    </source>
</evidence>
<gene>
    <name evidence="1" type="ORF">C3928_15155</name>
</gene>
<proteinExistence type="predicted"/>
<name>A0A2S6EUB7_LEGPN</name>